<evidence type="ECO:0000313" key="1">
    <source>
        <dbReference type="EnsemblPlants" id="ONIVA04G15110.1"/>
    </source>
</evidence>
<protein>
    <submittedName>
        <fullName evidence="1">Uncharacterized protein</fullName>
    </submittedName>
</protein>
<reference evidence="1" key="2">
    <citation type="submission" date="2018-04" db="EMBL/GenBank/DDBJ databases">
        <title>OnivRS2 (Oryza nivara Reference Sequence Version 2).</title>
        <authorList>
            <person name="Zhang J."/>
            <person name="Kudrna D."/>
            <person name="Lee S."/>
            <person name="Talag J."/>
            <person name="Rajasekar S."/>
            <person name="Welchert J."/>
            <person name="Hsing Y.-I."/>
            <person name="Wing R.A."/>
        </authorList>
    </citation>
    <scope>NUCLEOTIDE SEQUENCE [LARGE SCALE GENOMIC DNA]</scope>
    <source>
        <strain evidence="1">SL10</strain>
    </source>
</reference>
<keyword evidence="2" id="KW-1185">Reference proteome</keyword>
<name>A0A0E0H2H2_ORYNI</name>
<dbReference type="Gramene" id="ONIVA04G15110.1">
    <property type="protein sequence ID" value="ONIVA04G15110.1"/>
    <property type="gene ID" value="ONIVA04G15110"/>
</dbReference>
<proteinExistence type="predicted"/>
<dbReference type="AlphaFoldDB" id="A0A0E0H2H2"/>
<dbReference type="Proteomes" id="UP000006591">
    <property type="component" value="Chromosome 4"/>
</dbReference>
<reference evidence="1" key="1">
    <citation type="submission" date="2015-04" db="UniProtKB">
        <authorList>
            <consortium name="EnsemblPlants"/>
        </authorList>
    </citation>
    <scope>IDENTIFICATION</scope>
    <source>
        <strain evidence="1">SL10</strain>
    </source>
</reference>
<organism evidence="1">
    <name type="scientific">Oryza nivara</name>
    <name type="common">Indian wild rice</name>
    <name type="synonym">Oryza sativa f. spontanea</name>
    <dbReference type="NCBI Taxonomy" id="4536"/>
    <lineage>
        <taxon>Eukaryota</taxon>
        <taxon>Viridiplantae</taxon>
        <taxon>Streptophyta</taxon>
        <taxon>Embryophyta</taxon>
        <taxon>Tracheophyta</taxon>
        <taxon>Spermatophyta</taxon>
        <taxon>Magnoliopsida</taxon>
        <taxon>Liliopsida</taxon>
        <taxon>Poales</taxon>
        <taxon>Poaceae</taxon>
        <taxon>BOP clade</taxon>
        <taxon>Oryzoideae</taxon>
        <taxon>Oryzeae</taxon>
        <taxon>Oryzinae</taxon>
        <taxon>Oryza</taxon>
    </lineage>
</organism>
<sequence length="76" mass="9088">MAEREVVLESDAMTLSSLVPDVQIEPSRVFEERVKWKRLRICNIRQYKIRYKLWLRWSVLTIRLNSFNPSHGIDGI</sequence>
<dbReference type="HOGENOM" id="CLU_2658736_0_0_1"/>
<evidence type="ECO:0000313" key="2">
    <source>
        <dbReference type="Proteomes" id="UP000006591"/>
    </source>
</evidence>
<accession>A0A0E0H2H2</accession>
<dbReference type="EnsemblPlants" id="ONIVA04G15110.1">
    <property type="protein sequence ID" value="ONIVA04G15110.1"/>
    <property type="gene ID" value="ONIVA04G15110"/>
</dbReference>